<sequence length="194" mass="22528">MSAYLAYIKNSDHLPKALDFINSIAIDSGNDKDTIYSYPKNDYQLLLYKSQALNKYLTIDFDSFNNTMKVTVEDGTCLNLETPLTEKLDTALVKGEFQSLLNSNKEWNFKQSYTFRNYASGFFNENIRIHKWDMYSESNELMGVKILINYEKLVDIQEFNSTMIDIVMSEDNLISYNELQEDNDVAQKLLNIVL</sequence>
<evidence type="ECO:0000313" key="1">
    <source>
        <dbReference type="EMBL" id="SGZ41524.1"/>
    </source>
</evidence>
<protein>
    <submittedName>
        <fullName evidence="1">Uncharacterized protein</fullName>
    </submittedName>
</protein>
<organism evidence="1 2">
    <name type="scientific">Hanseniaspora guilliermondii</name>
    <dbReference type="NCBI Taxonomy" id="56406"/>
    <lineage>
        <taxon>Eukaryota</taxon>
        <taxon>Fungi</taxon>
        <taxon>Dikarya</taxon>
        <taxon>Ascomycota</taxon>
        <taxon>Saccharomycotina</taxon>
        <taxon>Saccharomycetes</taxon>
        <taxon>Saccharomycodales</taxon>
        <taxon>Saccharomycodaceae</taxon>
        <taxon>Hanseniaspora</taxon>
    </lineage>
</organism>
<name>A0A1L0B6R2_9ASCO</name>
<reference evidence="2" key="1">
    <citation type="submission" date="2016-11" db="EMBL/GenBank/DDBJ databases">
        <authorList>
            <person name="Guldener U."/>
        </authorList>
    </citation>
    <scope>NUCLEOTIDE SEQUENCE [LARGE SCALE GENOMIC DNA]</scope>
</reference>
<keyword evidence="2" id="KW-1185">Reference proteome</keyword>
<dbReference type="Proteomes" id="UP000183365">
    <property type="component" value="Unassembled WGS sequence"/>
</dbReference>
<dbReference type="EMBL" id="FQNF01000112">
    <property type="protein sequence ID" value="SGZ41524.1"/>
    <property type="molecule type" value="Genomic_DNA"/>
</dbReference>
<proteinExistence type="predicted"/>
<dbReference type="VEuPathDB" id="FungiDB:HGUI_03725"/>
<accession>A0A1L0B6R2</accession>
<dbReference type="OrthoDB" id="3971100at2759"/>
<gene>
    <name evidence="1" type="ORF">HGUI_03725</name>
</gene>
<dbReference type="AlphaFoldDB" id="A0A1L0B6R2"/>
<evidence type="ECO:0000313" key="2">
    <source>
        <dbReference type="Proteomes" id="UP000183365"/>
    </source>
</evidence>